<dbReference type="Proteomes" id="UP001567537">
    <property type="component" value="Unassembled WGS sequence"/>
</dbReference>
<comment type="caution">
    <text evidence="3">The sequence shown here is derived from an EMBL/GenBank/DDBJ whole genome shotgun (WGS) entry which is preliminary data.</text>
</comment>
<reference evidence="3 4" key="1">
    <citation type="journal article" date="2021" name="Res Sq">
        <title>Streptomyces Pimoensis sp. nov., Isolated From the Taklimakan Desert in Xinjiang, China.</title>
        <authorList>
            <person name="Zhang P."/>
            <person name="Luo X."/>
            <person name="Luo X."/>
            <person name="Liu Z."/>
            <person name="Xia Z."/>
            <person name="Wan C."/>
            <person name="zhang L."/>
        </authorList>
    </citation>
    <scope>NUCLEOTIDE SEQUENCE [LARGE SCALE GENOMIC DNA]</scope>
    <source>
        <strain evidence="3 4">TRM75549</strain>
    </source>
</reference>
<keyword evidence="4" id="KW-1185">Reference proteome</keyword>
<proteinExistence type="predicted"/>
<gene>
    <name evidence="3" type="ORF">KYY02_32305</name>
</gene>
<name>A0ABV4JBV8_9ACTN</name>
<evidence type="ECO:0000313" key="4">
    <source>
        <dbReference type="Proteomes" id="UP001567537"/>
    </source>
</evidence>
<dbReference type="Pfam" id="PF13610">
    <property type="entry name" value="DDE_Tnp_IS240"/>
    <property type="match status" value="1"/>
</dbReference>
<accession>A0ABV4JBV8</accession>
<feature type="region of interest" description="Disordered" evidence="1">
    <location>
        <begin position="140"/>
        <end position="231"/>
    </location>
</feature>
<dbReference type="EMBL" id="JAHWZY010000076">
    <property type="protein sequence ID" value="MEZ3183176.1"/>
    <property type="molecule type" value="Genomic_DNA"/>
</dbReference>
<dbReference type="InterPro" id="IPR052183">
    <property type="entry name" value="IS_Transposase"/>
</dbReference>
<dbReference type="PANTHER" id="PTHR35528">
    <property type="entry name" value="BLL1675 PROTEIN"/>
    <property type="match status" value="1"/>
</dbReference>
<protein>
    <submittedName>
        <fullName evidence="3">DDE-type integrase/transposase/recombinase</fullName>
    </submittedName>
</protein>
<evidence type="ECO:0000256" key="1">
    <source>
        <dbReference type="SAM" id="MobiDB-lite"/>
    </source>
</evidence>
<dbReference type="InterPro" id="IPR032874">
    <property type="entry name" value="DDE_dom"/>
</dbReference>
<dbReference type="PANTHER" id="PTHR35528:SF3">
    <property type="entry name" value="BLL1675 PROTEIN"/>
    <property type="match status" value="1"/>
</dbReference>
<feature type="domain" description="DDE" evidence="2">
    <location>
        <begin position="75"/>
        <end position="144"/>
    </location>
</feature>
<evidence type="ECO:0000313" key="3">
    <source>
        <dbReference type="EMBL" id="MEZ3183176.1"/>
    </source>
</evidence>
<organism evidence="3 4">
    <name type="scientific">Streptomyces pimonensis</name>
    <dbReference type="NCBI Taxonomy" id="2860288"/>
    <lineage>
        <taxon>Bacteria</taxon>
        <taxon>Bacillati</taxon>
        <taxon>Actinomycetota</taxon>
        <taxon>Actinomycetes</taxon>
        <taxon>Kitasatosporales</taxon>
        <taxon>Streptomycetaceae</taxon>
        <taxon>Streptomyces</taxon>
    </lineage>
</organism>
<evidence type="ECO:0000259" key="2">
    <source>
        <dbReference type="Pfam" id="PF13610"/>
    </source>
</evidence>
<sequence length="231" mass="26342">MDSAPPSCKGRRCPVEVIAHCVWLCFRFPLGFREAEEPMLGRGVMVSHETVRRWCVRFGQSCADGLRRRRPRPGDKWHLDEVFIRVDGERKYLWRGRRRRRHRARYPGPEPAGHRSARRFFRRLPRKACPAPRVVVADKPRSYKCGPSRGDALGGTPLARGPEQPGRELPPARPAARACHEGLPQHRRNPAVPVRVQRHPTPLPAPPPPDDRRHRPAHRNVIQAPPAPSTP</sequence>